<protein>
    <recommendedName>
        <fullName evidence="3">histidine kinase</fullName>
        <ecNumber evidence="3">2.7.13.3</ecNumber>
    </recommendedName>
</protein>
<dbReference type="SUPFAM" id="SSF55874">
    <property type="entry name" value="ATPase domain of HSP90 chaperone/DNA topoisomerase II/histidine kinase"/>
    <property type="match status" value="1"/>
</dbReference>
<feature type="transmembrane region" description="Helical" evidence="10">
    <location>
        <begin position="407"/>
        <end position="427"/>
    </location>
</feature>
<keyword evidence="4" id="KW-0597">Phosphoprotein</keyword>
<dbReference type="SMART" id="SM00387">
    <property type="entry name" value="HATPase_c"/>
    <property type="match status" value="1"/>
</dbReference>
<dbReference type="Gene3D" id="1.10.287.130">
    <property type="match status" value="1"/>
</dbReference>
<keyword evidence="7" id="KW-0418">Kinase</keyword>
<keyword evidence="6 10" id="KW-0812">Transmembrane</keyword>
<dbReference type="InterPro" id="IPR003594">
    <property type="entry name" value="HATPase_dom"/>
</dbReference>
<evidence type="ECO:0000256" key="9">
    <source>
        <dbReference type="ARBA" id="ARBA00023136"/>
    </source>
</evidence>
<dbReference type="PANTHER" id="PTHR45436">
    <property type="entry name" value="SENSOR HISTIDINE KINASE YKOH"/>
    <property type="match status" value="1"/>
</dbReference>
<keyword evidence="5" id="KW-0808">Transferase</keyword>
<evidence type="ECO:0000256" key="5">
    <source>
        <dbReference type="ARBA" id="ARBA00022679"/>
    </source>
</evidence>
<comment type="catalytic activity">
    <reaction evidence="1">
        <text>ATP + protein L-histidine = ADP + protein N-phospho-L-histidine.</text>
        <dbReference type="EC" id="2.7.13.3"/>
    </reaction>
</comment>
<evidence type="ECO:0000256" key="6">
    <source>
        <dbReference type="ARBA" id="ARBA00022692"/>
    </source>
</evidence>
<evidence type="ECO:0000256" key="4">
    <source>
        <dbReference type="ARBA" id="ARBA00022553"/>
    </source>
</evidence>
<dbReference type="Pfam" id="PF02518">
    <property type="entry name" value="HATPase_c"/>
    <property type="match status" value="1"/>
</dbReference>
<dbReference type="InterPro" id="IPR004358">
    <property type="entry name" value="Sig_transdc_His_kin-like_C"/>
</dbReference>
<dbReference type="InterPro" id="IPR050428">
    <property type="entry name" value="TCS_sensor_his_kinase"/>
</dbReference>
<accession>A0A0F9R101</accession>
<comment type="caution">
    <text evidence="12">The sequence shown here is derived from an EMBL/GenBank/DDBJ whole genome shotgun (WGS) entry which is preliminary data.</text>
</comment>
<comment type="subcellular location">
    <subcellularLocation>
        <location evidence="2">Membrane</location>
    </subcellularLocation>
</comment>
<gene>
    <name evidence="12" type="ORF">LCGC14_0950130</name>
</gene>
<evidence type="ECO:0000256" key="2">
    <source>
        <dbReference type="ARBA" id="ARBA00004370"/>
    </source>
</evidence>
<dbReference type="EC" id="2.7.13.3" evidence="3"/>
<dbReference type="InterPro" id="IPR005467">
    <property type="entry name" value="His_kinase_dom"/>
</dbReference>
<keyword evidence="9 10" id="KW-0472">Membrane</keyword>
<dbReference type="Pfam" id="PF00512">
    <property type="entry name" value="HisKA"/>
    <property type="match status" value="1"/>
</dbReference>
<dbReference type="SMART" id="SM00388">
    <property type="entry name" value="HisKA"/>
    <property type="match status" value="1"/>
</dbReference>
<feature type="domain" description="Histidine kinase" evidence="11">
    <location>
        <begin position="491"/>
        <end position="708"/>
    </location>
</feature>
<sequence length="711" mass="79693">MKFWPSFGLKLRSKLLLVSLVLLLIPWLGVHYIQAVEGLLQQQQAKSMATIAKASTVLVAQYPGLFAERLTALKESHTSNKVAVASFNTLTEIDGYQDEWQAYTSLRHTFSVVNQLSPKNKIDPQDLTVRYIFAQHQNSLNMLLDVVDDSVVFRDPRKRQRHGGDAVVLATVDAQQRVHRYILSASTFGQINAYEFFGSYLDPVIIQQQPAIKGAWQRSAYGYRFELSLPLSMLKQSLALAVVDVDSEEITPQVLGLGDVRDRDLFADVLLPSKQLATVLAPMATDGVRIWLVDNQANTLASVGQGDVMIADTELNSLSDLFYQLFLTEAVSDDESISHEQAVLVSNTVKIALQGQAETGHMIINDDGQTTIVAAHPVILDNKIIGAVVVEQNTNAILGLQNQAVKALLNTMLLVFAIMLITLIGFASRLSFRIKRLNQDVTKMVNGEGRVDGHFIHRIEQDELGELRRSFAQLFGRLTLYTDYLEALASRLAHELRTPIAVIRTSLEHLEQTPDKQQIYIDRARSGSERLNSIVARMSEASRLEQSVTKETLQDFNLQQLLIDIIPVYRDIYQDVKFGADIPDEKIMIKGSQDLIVQMLDKLISNAVDFHLANTSILIVLEHSVDEKKMPFVEIIIRNHGANLPEEVQQQLFQPMVSIRSSVTLTAEPHLGLGLYIVKLIVDKHRGKVIARNWQQGVEFCIRLPLTTYNN</sequence>
<evidence type="ECO:0000256" key="8">
    <source>
        <dbReference type="ARBA" id="ARBA00022989"/>
    </source>
</evidence>
<name>A0A0F9R101_9ZZZZ</name>
<dbReference type="InterPro" id="IPR036890">
    <property type="entry name" value="HATPase_C_sf"/>
</dbReference>
<dbReference type="CDD" id="cd00082">
    <property type="entry name" value="HisKA"/>
    <property type="match status" value="1"/>
</dbReference>
<dbReference type="InterPro" id="IPR036097">
    <property type="entry name" value="HisK_dim/P_sf"/>
</dbReference>
<dbReference type="EMBL" id="LAZR01003376">
    <property type="protein sequence ID" value="KKN19001.1"/>
    <property type="molecule type" value="Genomic_DNA"/>
</dbReference>
<proteinExistence type="predicted"/>
<dbReference type="SUPFAM" id="SSF47384">
    <property type="entry name" value="Homodimeric domain of signal transducing histidine kinase"/>
    <property type="match status" value="1"/>
</dbReference>
<dbReference type="Gene3D" id="3.30.565.10">
    <property type="entry name" value="Histidine kinase-like ATPase, C-terminal domain"/>
    <property type="match status" value="1"/>
</dbReference>
<organism evidence="12">
    <name type="scientific">marine sediment metagenome</name>
    <dbReference type="NCBI Taxonomy" id="412755"/>
    <lineage>
        <taxon>unclassified sequences</taxon>
        <taxon>metagenomes</taxon>
        <taxon>ecological metagenomes</taxon>
    </lineage>
</organism>
<dbReference type="InterPro" id="IPR003661">
    <property type="entry name" value="HisK_dim/P_dom"/>
</dbReference>
<keyword evidence="8 10" id="KW-1133">Transmembrane helix</keyword>
<dbReference type="PRINTS" id="PR00344">
    <property type="entry name" value="BCTRLSENSOR"/>
</dbReference>
<evidence type="ECO:0000259" key="11">
    <source>
        <dbReference type="PROSITE" id="PS50109"/>
    </source>
</evidence>
<dbReference type="GO" id="GO:0016020">
    <property type="term" value="C:membrane"/>
    <property type="evidence" value="ECO:0007669"/>
    <property type="project" value="UniProtKB-SubCell"/>
</dbReference>
<dbReference type="Gene3D" id="6.10.340.10">
    <property type="match status" value="1"/>
</dbReference>
<dbReference type="Gene3D" id="2.60.40.1190">
    <property type="match status" value="1"/>
</dbReference>
<dbReference type="PANTHER" id="PTHR45436:SF5">
    <property type="entry name" value="SENSOR HISTIDINE KINASE TRCS"/>
    <property type="match status" value="1"/>
</dbReference>
<evidence type="ECO:0000256" key="1">
    <source>
        <dbReference type="ARBA" id="ARBA00000085"/>
    </source>
</evidence>
<dbReference type="AlphaFoldDB" id="A0A0F9R101"/>
<evidence type="ECO:0000256" key="10">
    <source>
        <dbReference type="SAM" id="Phobius"/>
    </source>
</evidence>
<evidence type="ECO:0000256" key="3">
    <source>
        <dbReference type="ARBA" id="ARBA00012438"/>
    </source>
</evidence>
<dbReference type="PROSITE" id="PS50109">
    <property type="entry name" value="HIS_KIN"/>
    <property type="match status" value="1"/>
</dbReference>
<dbReference type="GO" id="GO:0000155">
    <property type="term" value="F:phosphorelay sensor kinase activity"/>
    <property type="evidence" value="ECO:0007669"/>
    <property type="project" value="InterPro"/>
</dbReference>
<reference evidence="12" key="1">
    <citation type="journal article" date="2015" name="Nature">
        <title>Complex archaea that bridge the gap between prokaryotes and eukaryotes.</title>
        <authorList>
            <person name="Spang A."/>
            <person name="Saw J.H."/>
            <person name="Jorgensen S.L."/>
            <person name="Zaremba-Niedzwiedzka K."/>
            <person name="Martijn J."/>
            <person name="Lind A.E."/>
            <person name="van Eijk R."/>
            <person name="Schleper C."/>
            <person name="Guy L."/>
            <person name="Ettema T.J."/>
        </authorList>
    </citation>
    <scope>NUCLEOTIDE SEQUENCE</scope>
</reference>
<evidence type="ECO:0000256" key="7">
    <source>
        <dbReference type="ARBA" id="ARBA00022777"/>
    </source>
</evidence>
<evidence type="ECO:0000313" key="12">
    <source>
        <dbReference type="EMBL" id="KKN19001.1"/>
    </source>
</evidence>